<reference evidence="2 3" key="1">
    <citation type="journal article" date="2023" name="IMA Fungus">
        <title>Comparative genomic study of the Penicillium genus elucidates a diverse pangenome and 15 lateral gene transfer events.</title>
        <authorList>
            <person name="Petersen C."/>
            <person name="Sorensen T."/>
            <person name="Nielsen M.R."/>
            <person name="Sondergaard T.E."/>
            <person name="Sorensen J.L."/>
            <person name="Fitzpatrick D.A."/>
            <person name="Frisvad J.C."/>
            <person name="Nielsen K.L."/>
        </authorList>
    </citation>
    <scope>NUCLEOTIDE SEQUENCE [LARGE SCALE GENOMIC DNA]</scope>
    <source>
        <strain evidence="2 3">IBT 35679</strain>
    </source>
</reference>
<sequence length="202" mass="22049">MCVPRKWQKLEQRLAETEAALYGALVTLRAMRPSAVVQASAKADGQRQKSGRMEEWAQYPLQDWTGIAHWMTAVSNQYTVEEYPIQPFGESGGQMDQIMTSQNSSKARSPANGEIFGSLAYTGQLPGDDHTRLSHGIHIRPRRMNLSGNSQDAVTVGSGDVATGARAESAGISGMGAIHDDQTRTEQSRADELSKSKSSIYF</sequence>
<name>A0AAD6CX20_9EURO</name>
<keyword evidence="3" id="KW-1185">Reference proteome</keyword>
<dbReference type="AlphaFoldDB" id="A0AAD6CX20"/>
<comment type="caution">
    <text evidence="2">The sequence shown here is derived from an EMBL/GenBank/DDBJ whole genome shotgun (WGS) entry which is preliminary data.</text>
</comment>
<proteinExistence type="predicted"/>
<evidence type="ECO:0000313" key="2">
    <source>
        <dbReference type="EMBL" id="KAJ5541672.1"/>
    </source>
</evidence>
<organism evidence="2 3">
    <name type="scientific">Penicillium frequentans</name>
    <dbReference type="NCBI Taxonomy" id="3151616"/>
    <lineage>
        <taxon>Eukaryota</taxon>
        <taxon>Fungi</taxon>
        <taxon>Dikarya</taxon>
        <taxon>Ascomycota</taxon>
        <taxon>Pezizomycotina</taxon>
        <taxon>Eurotiomycetes</taxon>
        <taxon>Eurotiomycetidae</taxon>
        <taxon>Eurotiales</taxon>
        <taxon>Aspergillaceae</taxon>
        <taxon>Penicillium</taxon>
    </lineage>
</organism>
<gene>
    <name evidence="2" type="ORF">N7494_006748</name>
</gene>
<dbReference type="EMBL" id="JAQIZZ010000005">
    <property type="protein sequence ID" value="KAJ5541672.1"/>
    <property type="molecule type" value="Genomic_DNA"/>
</dbReference>
<feature type="compositionally biased region" description="Basic and acidic residues" evidence="1">
    <location>
        <begin position="178"/>
        <end position="195"/>
    </location>
</feature>
<dbReference type="Proteomes" id="UP001220324">
    <property type="component" value="Unassembled WGS sequence"/>
</dbReference>
<protein>
    <submittedName>
        <fullName evidence="2">Uncharacterized protein</fullName>
    </submittedName>
</protein>
<evidence type="ECO:0000313" key="3">
    <source>
        <dbReference type="Proteomes" id="UP001220324"/>
    </source>
</evidence>
<accession>A0AAD6CX20</accession>
<feature type="region of interest" description="Disordered" evidence="1">
    <location>
        <begin position="165"/>
        <end position="202"/>
    </location>
</feature>
<evidence type="ECO:0000256" key="1">
    <source>
        <dbReference type="SAM" id="MobiDB-lite"/>
    </source>
</evidence>